<proteinExistence type="predicted"/>
<name>A0A7V3ZT90_UNCW3</name>
<evidence type="ECO:0008006" key="2">
    <source>
        <dbReference type="Google" id="ProtNLM"/>
    </source>
</evidence>
<accession>A0A7V3ZT90</accession>
<protein>
    <recommendedName>
        <fullName evidence="2">WG repeat-containing protein</fullName>
    </recommendedName>
</protein>
<dbReference type="AlphaFoldDB" id="A0A7V3ZT90"/>
<comment type="caution">
    <text evidence="1">The sequence shown here is derived from an EMBL/GenBank/DDBJ whole genome shotgun (WGS) entry which is preliminary data.</text>
</comment>
<gene>
    <name evidence="1" type="ORF">ENU72_01760</name>
</gene>
<sequence length="247" mass="28611">MKILLFLFSFNLIDEIAPFRYVLNIASDGHKVYTSSPFGIAEFDFYRGDYVRGYILNEEINVIAPDIYTGSIYFSSRGTLFRMNLGSGFKTSLGNFLNISSIGITQNDLYIDEKGIIKILDKFTGVEKTSGEKNIIWFGEKRNLKKDSKEIFFLSPYFYYVQNFGKVEYTVFFKEKNKIFAGTWGDGLHVYEEGIIIPQKKHSIGPATPLITFMKNTREGIWIVSRKYLNFEGLTQRRNGEWIVYKK</sequence>
<organism evidence="1">
    <name type="scientific">candidate division WOR-3 bacterium</name>
    <dbReference type="NCBI Taxonomy" id="2052148"/>
    <lineage>
        <taxon>Bacteria</taxon>
        <taxon>Bacteria division WOR-3</taxon>
    </lineage>
</organism>
<dbReference type="EMBL" id="DTDP01000074">
    <property type="protein sequence ID" value="HGK53734.1"/>
    <property type="molecule type" value="Genomic_DNA"/>
</dbReference>
<evidence type="ECO:0000313" key="1">
    <source>
        <dbReference type="EMBL" id="HGK53734.1"/>
    </source>
</evidence>
<reference evidence="1" key="1">
    <citation type="journal article" date="2020" name="mSystems">
        <title>Genome- and Community-Level Interaction Insights into Carbon Utilization and Element Cycling Functions of Hydrothermarchaeota in Hydrothermal Sediment.</title>
        <authorList>
            <person name="Zhou Z."/>
            <person name="Liu Y."/>
            <person name="Xu W."/>
            <person name="Pan J."/>
            <person name="Luo Z.H."/>
            <person name="Li M."/>
        </authorList>
    </citation>
    <scope>NUCLEOTIDE SEQUENCE [LARGE SCALE GENOMIC DNA]</scope>
    <source>
        <strain evidence="1">SpSt-695</strain>
    </source>
</reference>